<keyword evidence="6 7" id="KW-0472">Membrane</keyword>
<dbReference type="Gene3D" id="1.20.1250.20">
    <property type="entry name" value="MFS general substrate transporter like domains"/>
    <property type="match status" value="1"/>
</dbReference>
<feature type="domain" description="Major facilitator superfamily (MFS) profile" evidence="8">
    <location>
        <begin position="1"/>
        <end position="386"/>
    </location>
</feature>
<evidence type="ECO:0000256" key="5">
    <source>
        <dbReference type="ARBA" id="ARBA00022989"/>
    </source>
</evidence>
<feature type="transmembrane region" description="Helical" evidence="7">
    <location>
        <begin position="66"/>
        <end position="83"/>
    </location>
</feature>
<feature type="transmembrane region" description="Helical" evidence="7">
    <location>
        <begin position="204"/>
        <end position="227"/>
    </location>
</feature>
<evidence type="ECO:0000256" key="1">
    <source>
        <dbReference type="ARBA" id="ARBA00004651"/>
    </source>
</evidence>
<dbReference type="InterPro" id="IPR036259">
    <property type="entry name" value="MFS_trans_sf"/>
</dbReference>
<evidence type="ECO:0000313" key="10">
    <source>
        <dbReference type="Proteomes" id="UP000077856"/>
    </source>
</evidence>
<feature type="transmembrane region" description="Helical" evidence="7">
    <location>
        <begin position="157"/>
        <end position="176"/>
    </location>
</feature>
<sequence length="392" mass="43070">MKRMLLVSLLMSCGATFITPLFPLYSEAYRLNSLQITILFAIYAAFLLPALFITGEKGSTWGLKRVVRISIWISIASTLFFLAGNHSWMLYLARSLEGIAYGAFTGTAAAFLMKQTSPSQMSAALKLSGVTILIGFGLGPAIAGLILQYIHYLPLHLPFWILLVLLIISLCVLETIPKDSVSIEQKRVKRKISLGVPNNIRSPFFSMAGLPIFTVFTIQGIAFALIPNFVKNVIHTSNLAVSGLIIFVLLSGAALAQFIPWPSHPITRMRFGILLLAVGSWIIVSSGLTSSLPLLWAGIFIQSIGGGWTFQIALRLAGQLPEPKERPRVISVFYLCAYSGFIVPVIGVGALTQFFSLNHSLIVLNLFAAFIVIYVLLYSVRYNRTYSDMINP</sequence>
<dbReference type="PRINTS" id="PR01036">
    <property type="entry name" value="TCRTETB"/>
</dbReference>
<evidence type="ECO:0000259" key="8">
    <source>
        <dbReference type="PROSITE" id="PS50850"/>
    </source>
</evidence>
<name>A0A160MCK1_9BACI</name>
<dbReference type="KEGG" id="bon:A361_16395"/>
<organism evidence="9 10">
    <name type="scientific">Cytobacillus oceanisediminis 2691</name>
    <dbReference type="NCBI Taxonomy" id="1196031"/>
    <lineage>
        <taxon>Bacteria</taxon>
        <taxon>Bacillati</taxon>
        <taxon>Bacillota</taxon>
        <taxon>Bacilli</taxon>
        <taxon>Bacillales</taxon>
        <taxon>Bacillaceae</taxon>
        <taxon>Cytobacillus</taxon>
    </lineage>
</organism>
<gene>
    <name evidence="9" type="ORF">A361_16395</name>
</gene>
<dbReference type="STRING" id="1196031.A361_16395"/>
<feature type="transmembrane region" description="Helical" evidence="7">
    <location>
        <begin position="239"/>
        <end position="259"/>
    </location>
</feature>
<protein>
    <submittedName>
        <fullName evidence="9">MFS transporter</fullName>
    </submittedName>
</protein>
<proteinExistence type="predicted"/>
<evidence type="ECO:0000256" key="2">
    <source>
        <dbReference type="ARBA" id="ARBA00022448"/>
    </source>
</evidence>
<dbReference type="PROSITE" id="PS50850">
    <property type="entry name" value="MFS"/>
    <property type="match status" value="1"/>
</dbReference>
<dbReference type="GO" id="GO:0005886">
    <property type="term" value="C:plasma membrane"/>
    <property type="evidence" value="ECO:0007669"/>
    <property type="project" value="UniProtKB-SubCell"/>
</dbReference>
<dbReference type="InterPro" id="IPR050171">
    <property type="entry name" value="MFS_Transporters"/>
</dbReference>
<feature type="transmembrane region" description="Helical" evidence="7">
    <location>
        <begin position="361"/>
        <end position="380"/>
    </location>
</feature>
<dbReference type="Pfam" id="PF07690">
    <property type="entry name" value="MFS_1"/>
    <property type="match status" value="1"/>
</dbReference>
<dbReference type="AlphaFoldDB" id="A0A160MCK1"/>
<dbReference type="InterPro" id="IPR011701">
    <property type="entry name" value="MFS"/>
</dbReference>
<evidence type="ECO:0000256" key="7">
    <source>
        <dbReference type="SAM" id="Phobius"/>
    </source>
</evidence>
<feature type="transmembrane region" description="Helical" evidence="7">
    <location>
        <begin position="124"/>
        <end position="151"/>
    </location>
</feature>
<keyword evidence="2" id="KW-0813">Transport</keyword>
<feature type="transmembrane region" description="Helical" evidence="7">
    <location>
        <begin position="271"/>
        <end position="288"/>
    </location>
</feature>
<dbReference type="SUPFAM" id="SSF103473">
    <property type="entry name" value="MFS general substrate transporter"/>
    <property type="match status" value="1"/>
</dbReference>
<dbReference type="Proteomes" id="UP000077856">
    <property type="component" value="Chromosome"/>
</dbReference>
<dbReference type="PANTHER" id="PTHR23517:SF13">
    <property type="entry name" value="MAJOR FACILITATOR SUPERFAMILY MFS_1"/>
    <property type="match status" value="1"/>
</dbReference>
<feature type="transmembrane region" description="Helical" evidence="7">
    <location>
        <begin position="89"/>
        <end position="112"/>
    </location>
</feature>
<keyword evidence="4 7" id="KW-0812">Transmembrane</keyword>
<dbReference type="eggNOG" id="COG2814">
    <property type="taxonomic scope" value="Bacteria"/>
</dbReference>
<dbReference type="EMBL" id="CP015506">
    <property type="protein sequence ID" value="AND40666.1"/>
    <property type="molecule type" value="Genomic_DNA"/>
</dbReference>
<reference evidence="9 10" key="1">
    <citation type="submission" date="2016-04" db="EMBL/GenBank/DDBJ databases">
        <title>Complete genome sequence of Bacillus oceanisediminis strain 2691.</title>
        <authorList>
            <person name="Jeong H."/>
            <person name="Kim H.J."/>
            <person name="Lee D.-W."/>
        </authorList>
    </citation>
    <scope>NUCLEOTIDE SEQUENCE [LARGE SCALE GENOMIC DNA]</scope>
    <source>
        <strain evidence="9 10">2691</strain>
    </source>
</reference>
<feature type="transmembrane region" description="Helical" evidence="7">
    <location>
        <begin position="33"/>
        <end position="54"/>
    </location>
</feature>
<keyword evidence="3" id="KW-1003">Cell membrane</keyword>
<evidence type="ECO:0000256" key="6">
    <source>
        <dbReference type="ARBA" id="ARBA00023136"/>
    </source>
</evidence>
<dbReference type="InterPro" id="IPR020846">
    <property type="entry name" value="MFS_dom"/>
</dbReference>
<comment type="subcellular location">
    <subcellularLocation>
        <location evidence="1">Cell membrane</location>
        <topology evidence="1">Multi-pass membrane protein</topology>
    </subcellularLocation>
</comment>
<keyword evidence="5 7" id="KW-1133">Transmembrane helix</keyword>
<evidence type="ECO:0000256" key="3">
    <source>
        <dbReference type="ARBA" id="ARBA00022475"/>
    </source>
</evidence>
<dbReference type="PANTHER" id="PTHR23517">
    <property type="entry name" value="RESISTANCE PROTEIN MDTM, PUTATIVE-RELATED-RELATED"/>
    <property type="match status" value="1"/>
</dbReference>
<dbReference type="GO" id="GO:0022857">
    <property type="term" value="F:transmembrane transporter activity"/>
    <property type="evidence" value="ECO:0007669"/>
    <property type="project" value="InterPro"/>
</dbReference>
<accession>A0A160MCK1</accession>
<feature type="transmembrane region" description="Helical" evidence="7">
    <location>
        <begin position="329"/>
        <end position="355"/>
    </location>
</feature>
<evidence type="ECO:0000313" key="9">
    <source>
        <dbReference type="EMBL" id="AND40666.1"/>
    </source>
</evidence>
<feature type="transmembrane region" description="Helical" evidence="7">
    <location>
        <begin position="294"/>
        <end position="317"/>
    </location>
</feature>
<evidence type="ECO:0000256" key="4">
    <source>
        <dbReference type="ARBA" id="ARBA00022692"/>
    </source>
</evidence>